<dbReference type="EMBL" id="UGOD01000008">
    <property type="protein sequence ID" value="STX81670.1"/>
    <property type="molecule type" value="Genomic_DNA"/>
</dbReference>
<evidence type="ECO:0000313" key="1">
    <source>
        <dbReference type="EMBL" id="STX81670.1"/>
    </source>
</evidence>
<protein>
    <submittedName>
        <fullName evidence="1">Uncharacterized protein</fullName>
    </submittedName>
</protein>
<dbReference type="AlphaFoldDB" id="A0A378KBF4"/>
<dbReference type="Proteomes" id="UP000254794">
    <property type="component" value="Unassembled WGS sequence"/>
</dbReference>
<name>A0A378KBF4_9GAMM</name>
<sequence>MLIYPILKHGGYMKLKNSALSSIATELATYIAYQWEKGPPSLDHSTIFIINLIENFKPANVYEFQNSNELQSVNMKDLDFDDQLQIVTTSMQILAAKQLGAQNYKYLTTSDNIELNKERMSPIYNQVTLFLLKQHIAKKENPLEKKRNR</sequence>
<evidence type="ECO:0000313" key="3">
    <source>
        <dbReference type="Proteomes" id="UP000254794"/>
    </source>
</evidence>
<dbReference type="EMBL" id="UGOD01000008">
    <property type="protein sequence ID" value="STX81729.1"/>
    <property type="molecule type" value="Genomic_DNA"/>
</dbReference>
<gene>
    <name evidence="1" type="ORF">NCTC13316_03545</name>
    <name evidence="2" type="ORF">NCTC13316_03604</name>
</gene>
<reference evidence="1 3" key="1">
    <citation type="submission" date="2018-06" db="EMBL/GenBank/DDBJ databases">
        <authorList>
            <consortium name="Pathogen Informatics"/>
            <person name="Doyle S."/>
        </authorList>
    </citation>
    <scope>NUCLEOTIDE SEQUENCE [LARGE SCALE GENOMIC DNA]</scope>
    <source>
        <strain evidence="1 3">NCTC13316</strain>
    </source>
</reference>
<accession>A0A378KBF4</accession>
<proteinExistence type="predicted"/>
<evidence type="ECO:0000313" key="2">
    <source>
        <dbReference type="EMBL" id="STX81729.1"/>
    </source>
</evidence>
<organism evidence="1 3">
    <name type="scientific">Legionella busanensis</name>
    <dbReference type="NCBI Taxonomy" id="190655"/>
    <lineage>
        <taxon>Bacteria</taxon>
        <taxon>Pseudomonadati</taxon>
        <taxon>Pseudomonadota</taxon>
        <taxon>Gammaproteobacteria</taxon>
        <taxon>Legionellales</taxon>
        <taxon>Legionellaceae</taxon>
        <taxon>Legionella</taxon>
    </lineage>
</organism>
<keyword evidence="3" id="KW-1185">Reference proteome</keyword>